<feature type="compositionally biased region" description="Basic and acidic residues" evidence="8">
    <location>
        <begin position="718"/>
        <end position="749"/>
    </location>
</feature>
<dbReference type="CDD" id="cd03278">
    <property type="entry name" value="ABC_SMC_barmotin"/>
    <property type="match status" value="2"/>
</dbReference>
<dbReference type="Gene3D" id="1.20.1060.20">
    <property type="match status" value="1"/>
</dbReference>
<gene>
    <name evidence="7" type="primary">smc</name>
    <name evidence="10" type="ORF">SAMN05421781_0226</name>
</gene>
<dbReference type="SUPFAM" id="SSF52540">
    <property type="entry name" value="P-loop containing nucleoside triphosphate hydrolases"/>
    <property type="match status" value="1"/>
</dbReference>
<feature type="region of interest" description="Disordered" evidence="8">
    <location>
        <begin position="708"/>
        <end position="749"/>
    </location>
</feature>
<organism evidence="10 11">
    <name type="scientific">Marinococcus luteus</name>
    <dbReference type="NCBI Taxonomy" id="1122204"/>
    <lineage>
        <taxon>Bacteria</taxon>
        <taxon>Bacillati</taxon>
        <taxon>Bacillota</taxon>
        <taxon>Bacilli</taxon>
        <taxon>Bacillales</taxon>
        <taxon>Bacillaceae</taxon>
        <taxon>Marinococcus</taxon>
    </lineage>
</organism>
<dbReference type="NCBIfam" id="TIGR02168">
    <property type="entry name" value="SMC_prok_B"/>
    <property type="match status" value="1"/>
</dbReference>
<dbReference type="GO" id="GO:0007059">
    <property type="term" value="P:chromosome segregation"/>
    <property type="evidence" value="ECO:0007669"/>
    <property type="project" value="UniProtKB-UniRule"/>
</dbReference>
<keyword evidence="3 7" id="KW-0547">Nucleotide-binding</keyword>
<dbReference type="HAMAP" id="MF_01894">
    <property type="entry name" value="Smc_prok"/>
    <property type="match status" value="1"/>
</dbReference>
<feature type="region of interest" description="Disordered" evidence="8">
    <location>
        <begin position="243"/>
        <end position="265"/>
    </location>
</feature>
<evidence type="ECO:0000256" key="1">
    <source>
        <dbReference type="ARBA" id="ARBA00004496"/>
    </source>
</evidence>
<proteinExistence type="inferred from homology"/>
<dbReference type="FunFam" id="3.40.50.300:FF:000984">
    <property type="entry name" value="Chromosome partition protein Smc"/>
    <property type="match status" value="1"/>
</dbReference>
<keyword evidence="6 7" id="KW-0238">DNA-binding</keyword>
<evidence type="ECO:0000256" key="8">
    <source>
        <dbReference type="SAM" id="MobiDB-lite"/>
    </source>
</evidence>
<dbReference type="Pfam" id="PF06470">
    <property type="entry name" value="SMC_hinge"/>
    <property type="match status" value="1"/>
</dbReference>
<feature type="region of interest" description="Disordered" evidence="8">
    <location>
        <begin position="421"/>
        <end position="463"/>
    </location>
</feature>
<dbReference type="GO" id="GO:0007062">
    <property type="term" value="P:sister chromatid cohesion"/>
    <property type="evidence" value="ECO:0007669"/>
    <property type="project" value="InterPro"/>
</dbReference>
<accession>A0A1H2Q9R5</accession>
<evidence type="ECO:0000256" key="6">
    <source>
        <dbReference type="ARBA" id="ARBA00023125"/>
    </source>
</evidence>
<dbReference type="GO" id="GO:0016887">
    <property type="term" value="F:ATP hydrolysis activity"/>
    <property type="evidence" value="ECO:0007669"/>
    <property type="project" value="InterPro"/>
</dbReference>
<dbReference type="FunFam" id="3.40.50.300:FF:000901">
    <property type="entry name" value="Chromosome partition protein Smc"/>
    <property type="match status" value="1"/>
</dbReference>
<dbReference type="InterPro" id="IPR036277">
    <property type="entry name" value="SMC_hinge_sf"/>
</dbReference>
<dbReference type="InterPro" id="IPR003395">
    <property type="entry name" value="RecF/RecN/SMC_N"/>
</dbReference>
<comment type="subunit">
    <text evidence="7">Homodimer.</text>
</comment>
<feature type="domain" description="SMC hinge" evidence="9">
    <location>
        <begin position="519"/>
        <end position="638"/>
    </location>
</feature>
<dbReference type="InterPro" id="IPR027417">
    <property type="entry name" value="P-loop_NTPase"/>
</dbReference>
<keyword evidence="4 7" id="KW-0067">ATP-binding</keyword>
<evidence type="ECO:0000256" key="2">
    <source>
        <dbReference type="ARBA" id="ARBA00022490"/>
    </source>
</evidence>
<feature type="compositionally biased region" description="Basic and acidic residues" evidence="8">
    <location>
        <begin position="451"/>
        <end position="463"/>
    </location>
</feature>
<reference evidence="10 11" key="1">
    <citation type="submission" date="2016-10" db="EMBL/GenBank/DDBJ databases">
        <authorList>
            <person name="de Groot N.N."/>
        </authorList>
    </citation>
    <scope>NUCLEOTIDE SEQUENCE [LARGE SCALE GENOMIC DNA]</scope>
    <source>
        <strain evidence="10 11">DSM 23126</strain>
    </source>
</reference>
<evidence type="ECO:0000313" key="10">
    <source>
        <dbReference type="EMBL" id="SDW04007.1"/>
    </source>
</evidence>
<dbReference type="PANTHER" id="PTHR43977">
    <property type="entry name" value="STRUCTURAL MAINTENANCE OF CHROMOSOMES PROTEIN 3"/>
    <property type="match status" value="1"/>
</dbReference>
<dbReference type="GO" id="GO:0005737">
    <property type="term" value="C:cytoplasm"/>
    <property type="evidence" value="ECO:0007669"/>
    <property type="project" value="UniProtKB-SubCell"/>
</dbReference>
<feature type="coiled-coil region" evidence="7">
    <location>
        <begin position="1004"/>
        <end position="1031"/>
    </location>
</feature>
<name>A0A1H2Q9R5_9BACI</name>
<evidence type="ECO:0000313" key="11">
    <source>
        <dbReference type="Proteomes" id="UP000199488"/>
    </source>
</evidence>
<dbReference type="PIRSF" id="PIRSF005719">
    <property type="entry name" value="SMC"/>
    <property type="match status" value="1"/>
</dbReference>
<dbReference type="AlphaFoldDB" id="A0A1H2Q9R5"/>
<evidence type="ECO:0000256" key="3">
    <source>
        <dbReference type="ARBA" id="ARBA00022741"/>
    </source>
</evidence>
<evidence type="ECO:0000256" key="4">
    <source>
        <dbReference type="ARBA" id="ARBA00022840"/>
    </source>
</evidence>
<feature type="compositionally biased region" description="Basic and acidic residues" evidence="8">
    <location>
        <begin position="830"/>
        <end position="842"/>
    </location>
</feature>
<protein>
    <recommendedName>
        <fullName evidence="7">Chromosome partition protein Smc</fullName>
    </recommendedName>
</protein>
<dbReference type="GO" id="GO:0030261">
    <property type="term" value="P:chromosome condensation"/>
    <property type="evidence" value="ECO:0007669"/>
    <property type="project" value="InterPro"/>
</dbReference>
<dbReference type="InterPro" id="IPR024704">
    <property type="entry name" value="SMC"/>
</dbReference>
<dbReference type="GO" id="GO:0006260">
    <property type="term" value="P:DNA replication"/>
    <property type="evidence" value="ECO:0007669"/>
    <property type="project" value="UniProtKB-UniRule"/>
</dbReference>
<dbReference type="GO" id="GO:0005694">
    <property type="term" value="C:chromosome"/>
    <property type="evidence" value="ECO:0007669"/>
    <property type="project" value="InterPro"/>
</dbReference>
<comment type="domain">
    <text evidence="7">Contains large globular domains required for ATP hydrolysis at each terminus and a third globular domain forming a flexible hinge near the middle of the molecule. These domains are separated by coiled-coil structures.</text>
</comment>
<feature type="binding site" evidence="7">
    <location>
        <begin position="32"/>
        <end position="39"/>
    </location>
    <ligand>
        <name>ATP</name>
        <dbReference type="ChEBI" id="CHEBI:30616"/>
    </ligand>
</feature>
<dbReference type="SUPFAM" id="SSF75553">
    <property type="entry name" value="Smc hinge domain"/>
    <property type="match status" value="1"/>
</dbReference>
<keyword evidence="11" id="KW-1185">Reference proteome</keyword>
<dbReference type="GO" id="GO:0005524">
    <property type="term" value="F:ATP binding"/>
    <property type="evidence" value="ECO:0007669"/>
    <property type="project" value="UniProtKB-UniRule"/>
</dbReference>
<dbReference type="RefSeq" id="WP_176967581.1">
    <property type="nucleotide sequence ID" value="NZ_FNNC01000001.1"/>
</dbReference>
<evidence type="ECO:0000256" key="5">
    <source>
        <dbReference type="ARBA" id="ARBA00023054"/>
    </source>
</evidence>
<comment type="subcellular location">
    <subcellularLocation>
        <location evidence="1 7">Cytoplasm</location>
    </subcellularLocation>
</comment>
<feature type="coiled-coil region" evidence="7">
    <location>
        <begin position="167"/>
        <end position="201"/>
    </location>
</feature>
<dbReference type="InterPro" id="IPR011890">
    <property type="entry name" value="SMC_prok"/>
</dbReference>
<keyword evidence="5 7" id="KW-0175">Coiled coil</keyword>
<dbReference type="SMART" id="SM00968">
    <property type="entry name" value="SMC_hinge"/>
    <property type="match status" value="1"/>
</dbReference>
<sequence>MFLKRIEIKGFKSFADRLHIDFNPGITTVVGPNGSGKSNISDSIRWVLGEQSARSLRGARMEDVIFSGSDTRRGLNIAEVTLVLDNEDGSLPYEYSEISVTRRLYRSGESEYLLNRTKCRRRDIIDLFMDSGMGKESFSIIGQGRVEEVLNSRPEERRAMFEEASGVLKYKQRKQEAERKFESTEANLHRVKDILHELNEQMEPLQMQASAAKDYLAKREELEALESALLVHEIEELHSDWKAAQEQEKKEEQHNRRWKQKKEQTEALSRKARAFEALLARFHQQVQSGYVEAARNLEKREGDRNLSNEQGKHAAEKLEAEKKALQEDEAKLSEVTDAYREQKKRYEKENEALTSGMNELRSVQKQLRSYQEMNGKDLEEEKSEYIEKLNEQASVGNETRYVTDQKASLERRMKALKEDNQSFLEEREDSGQLVEEQKKEEEALSLQTENARAEAEAASKEEQRLEEKLKEQEDKLYKAYRYVDEKKSKIRMLEEMQEEYAGYYQGAKEILKAREQKLSGIIGSVAELMDVPGEYVEAMETALGASLQHIVTRTEKDAREAIAYLRKHQKGRATLLPSETVRPRRADRTSYDKARTFTGFIGTAGELVHVRQGYEHVRDQLLGHIFVVDQLETANRLAVACSYKIRIVTIEGDVVNPGGSMSGGKTQNQKGTLLEKQRELRELRNNLSEIEEKTAAWEKTVENTKEAVKKQKATASDKQQKARDYSGELEEKKEARRKSEQEHDRLDSRLGMFDREYSSLEEEKKRLDERLQVLEDNRTRVEKTITELKASIDALEQEYSRRGEEEAALREQETEGKVQTAALRENVSAQHKEKERLHREKEELEQAVAGRKERAAGWEEHLNNDRSGQNWDELVEEAGAAKEEVERLQARLNEQKARAARAAEQIEATASVQNDRFQESRDRLHETTVRMNRLDVALENKITYLQSEYELSFERAKEKHTLSVSPEQAKDEVHLLQLGIEELGTVNLGAIEECERVTERHRFLSSQQEDLMEARQSLQNVIDEMDKEVTERFAATYHAIREEFQHVFAKLFGGGEADLVLTDPENLLHTGVDISARPPGKKRQHLSLLSGGEKALTAIALLFAIIKVKPAPFCVLDEVEAALDEANLVRFAKYLRSFSETTQFIVISHRKATMEEADVLYGITMEESGVSKMVSVRLEEADELLEV</sequence>
<dbReference type="Gene3D" id="3.30.70.1620">
    <property type="match status" value="1"/>
</dbReference>
<comment type="similarity">
    <text evidence="7">Belongs to the SMC family.</text>
</comment>
<dbReference type="Gene3D" id="3.40.50.300">
    <property type="entry name" value="P-loop containing nucleotide triphosphate hydrolases"/>
    <property type="match status" value="2"/>
</dbReference>
<dbReference type="Proteomes" id="UP000199488">
    <property type="component" value="Unassembled WGS sequence"/>
</dbReference>
<comment type="function">
    <text evidence="7">Required for chromosome condensation and partitioning.</text>
</comment>
<dbReference type="Pfam" id="PF02463">
    <property type="entry name" value="SMC_N"/>
    <property type="match status" value="1"/>
</dbReference>
<dbReference type="EMBL" id="FNNC01000001">
    <property type="protein sequence ID" value="SDW04007.1"/>
    <property type="molecule type" value="Genomic_DNA"/>
</dbReference>
<evidence type="ECO:0000259" key="9">
    <source>
        <dbReference type="SMART" id="SM00968"/>
    </source>
</evidence>
<dbReference type="STRING" id="1122204.SAMN05421781_0226"/>
<keyword evidence="2 7" id="KW-0963">Cytoplasm</keyword>
<feature type="coiled-coil region" evidence="7">
    <location>
        <begin position="308"/>
        <end position="363"/>
    </location>
</feature>
<feature type="region of interest" description="Disordered" evidence="8">
    <location>
        <begin position="823"/>
        <end position="842"/>
    </location>
</feature>
<dbReference type="InterPro" id="IPR010935">
    <property type="entry name" value="SMC_hinge"/>
</dbReference>
<evidence type="ECO:0000256" key="7">
    <source>
        <dbReference type="HAMAP-Rule" id="MF_01894"/>
    </source>
</evidence>
<dbReference type="GO" id="GO:0003677">
    <property type="term" value="F:DNA binding"/>
    <property type="evidence" value="ECO:0007669"/>
    <property type="project" value="UniProtKB-UniRule"/>
</dbReference>